<evidence type="ECO:0008006" key="4">
    <source>
        <dbReference type="Google" id="ProtNLM"/>
    </source>
</evidence>
<feature type="transmembrane region" description="Helical" evidence="1">
    <location>
        <begin position="50"/>
        <end position="69"/>
    </location>
</feature>
<keyword evidence="1" id="KW-0812">Transmembrane</keyword>
<feature type="transmembrane region" description="Helical" evidence="1">
    <location>
        <begin position="89"/>
        <end position="109"/>
    </location>
</feature>
<dbReference type="Pfam" id="PF11449">
    <property type="entry name" value="ArsP_2"/>
    <property type="match status" value="1"/>
</dbReference>
<accession>A0AAD0S371</accession>
<feature type="transmembrane region" description="Helical" evidence="1">
    <location>
        <begin position="196"/>
        <end position="215"/>
    </location>
</feature>
<proteinExistence type="predicted"/>
<feature type="transmembrane region" description="Helical" evidence="1">
    <location>
        <begin position="144"/>
        <end position="165"/>
    </location>
</feature>
<organism evidence="2 3">
    <name type="scientific">Pseudoalteromonas lipolytica</name>
    <dbReference type="NCBI Taxonomy" id="570156"/>
    <lineage>
        <taxon>Bacteria</taxon>
        <taxon>Pseudomonadati</taxon>
        <taxon>Pseudomonadota</taxon>
        <taxon>Gammaproteobacteria</taxon>
        <taxon>Alteromonadales</taxon>
        <taxon>Pseudoalteromonadaceae</taxon>
        <taxon>Pseudoalteromonas</taxon>
    </lineage>
</organism>
<reference evidence="2 3" key="1">
    <citation type="submission" date="2018-08" db="EMBL/GenBank/DDBJ databases">
        <title>Draft genome sequence of Pseudoalteromonas donghaensis HJ51.</title>
        <authorList>
            <person name="Oh J."/>
            <person name="Roh D."/>
        </authorList>
    </citation>
    <scope>NUCLEOTIDE SEQUENCE [LARGE SCALE GENOMIC DNA]</scope>
    <source>
        <strain evidence="2 3">HJ51</strain>
    </source>
</reference>
<dbReference type="GeneID" id="99505527"/>
<dbReference type="AlphaFoldDB" id="A0AAD0S371"/>
<feature type="transmembrane region" description="Helical" evidence="1">
    <location>
        <begin position="24"/>
        <end position="43"/>
    </location>
</feature>
<dbReference type="EMBL" id="CP032090">
    <property type="protein sequence ID" value="AXV65336.1"/>
    <property type="molecule type" value="Genomic_DNA"/>
</dbReference>
<evidence type="ECO:0000313" key="3">
    <source>
        <dbReference type="Proteomes" id="UP000264605"/>
    </source>
</evidence>
<dbReference type="Proteomes" id="UP000264605">
    <property type="component" value="Chromosome"/>
</dbReference>
<keyword evidence="1" id="KW-0472">Membrane</keyword>
<keyword evidence="1" id="KW-1133">Transmembrane helix</keyword>
<evidence type="ECO:0000313" key="2">
    <source>
        <dbReference type="EMBL" id="AXV65336.1"/>
    </source>
</evidence>
<feature type="transmembrane region" description="Helical" evidence="1">
    <location>
        <begin position="366"/>
        <end position="388"/>
    </location>
</feature>
<name>A0AAD0S371_9GAMM</name>
<gene>
    <name evidence="2" type="ORF">D0907_08655</name>
</gene>
<sequence>MILLTQSRFFSQKARCYITDNKRLFLPLLILIALVVPATRGFTLQALSDAFFQVSVFVAATLLIYYYLIDRLPQLQLSYLRARSGFLEVSFASILGALPGCGGAIIVVTQFTKRQASFGSVVAVLTATMGDAAFLLLATRPLDGLIMMLLGVCVGIISGQIVNLFHSRHRFQPSQPSDYIEEPQCQPKAIQFSRPIWKFSLFPSVIIAFLIAMNVEKTLFSQPIIDIISVFGSIMALFVVVIWALSSKGQNYKQITSEEAPCTPPSKLTKVLMDTHFVTAWVVASFMVFEIFVNVVGVDLTGWFSDYAYLAPLIAVAIGLLPGCGPQIVVMTLYIQGIIPFSAMAANAISNDGDALFPAIALAPRAAVVATVYSSIPALIVGYGLYFYGL</sequence>
<dbReference type="InterPro" id="IPR021552">
    <property type="entry name" value="ArsP_2"/>
</dbReference>
<feature type="transmembrane region" description="Helical" evidence="1">
    <location>
        <begin position="227"/>
        <end position="245"/>
    </location>
</feature>
<feature type="transmembrane region" description="Helical" evidence="1">
    <location>
        <begin position="277"/>
        <end position="297"/>
    </location>
</feature>
<evidence type="ECO:0000256" key="1">
    <source>
        <dbReference type="SAM" id="Phobius"/>
    </source>
</evidence>
<protein>
    <recommendedName>
        <fullName evidence="4">Manganese transporter</fullName>
    </recommendedName>
</protein>
<dbReference type="NCBIfam" id="NF037962">
    <property type="entry name" value="arsenic_eff"/>
    <property type="match status" value="1"/>
</dbReference>
<dbReference type="RefSeq" id="WP_118844328.1">
    <property type="nucleotide sequence ID" value="NZ_CP032090.1"/>
</dbReference>
<dbReference type="KEGG" id="pdj:D0907_08655"/>